<gene>
    <name evidence="1" type="ORF">JHL16_16510</name>
</gene>
<protein>
    <submittedName>
        <fullName evidence="1">Aminoglycoside phosphotransferase family protein</fullName>
    </submittedName>
</protein>
<evidence type="ECO:0000313" key="1">
    <source>
        <dbReference type="EMBL" id="MBK1867961.1"/>
    </source>
</evidence>
<evidence type="ECO:0000313" key="2">
    <source>
        <dbReference type="Proteomes" id="UP000616151"/>
    </source>
</evidence>
<keyword evidence="2" id="KW-1185">Reference proteome</keyword>
<reference evidence="1" key="1">
    <citation type="submission" date="2021-01" db="EMBL/GenBank/DDBJ databases">
        <authorList>
            <person name="Sun Q."/>
        </authorList>
    </citation>
    <scope>NUCLEOTIDE SEQUENCE</scope>
    <source>
        <strain evidence="1">YIM B02566</strain>
    </source>
</reference>
<name>A0ACC5R5N8_9HYPH</name>
<accession>A0ACC5R5N8</accession>
<organism evidence="1 2">
    <name type="scientific">Taklimakanibacter albus</name>
    <dbReference type="NCBI Taxonomy" id="2800327"/>
    <lineage>
        <taxon>Bacteria</taxon>
        <taxon>Pseudomonadati</taxon>
        <taxon>Pseudomonadota</taxon>
        <taxon>Alphaproteobacteria</taxon>
        <taxon>Hyphomicrobiales</taxon>
        <taxon>Aestuariivirgaceae</taxon>
        <taxon>Taklimakanibacter</taxon>
    </lineage>
</organism>
<comment type="caution">
    <text evidence="1">The sequence shown here is derived from an EMBL/GenBank/DDBJ whole genome shotgun (WGS) entry which is preliminary data.</text>
</comment>
<dbReference type="EMBL" id="JAENHL010000007">
    <property type="protein sequence ID" value="MBK1867961.1"/>
    <property type="molecule type" value="Genomic_DNA"/>
</dbReference>
<sequence length="292" mass="33302">MTEDITLYRDAVLRAFPELAGASFRPLTMGFHSLALDVDDRLIFKFPKGPEAERALRREARILAAVRPHLSMPVPDLALIEDPMLFSRHTKIKGEHLLREHYEKLRPAAREKLAEELARFYAEIHALDPLSMRQAGATEILPWRPVSEIRAKALPLMPDELRLLCERTITAYEELPADPLGMTYGFFDGHGWNMAFDHGTQRLNGVYDFADSGFGPLHQDFVYSSLIAPELTWKIVDRYGRMTGRPINSERISLLIGMHRLSDLAELADDPHYVEMLHDQLAAWAKDRHPLG</sequence>
<proteinExistence type="predicted"/>
<dbReference type="Proteomes" id="UP000616151">
    <property type="component" value="Unassembled WGS sequence"/>
</dbReference>